<keyword evidence="12 14" id="KW-0456">Lyase</keyword>
<dbReference type="Gene3D" id="1.10.510.10">
    <property type="entry name" value="Transferase(Phosphotransferase) domain 1"/>
    <property type="match status" value="1"/>
</dbReference>
<evidence type="ECO:0000313" key="21">
    <source>
        <dbReference type="Proteomes" id="UP000007801"/>
    </source>
</evidence>
<dbReference type="PROSITE" id="PS00452">
    <property type="entry name" value="GUANYLATE_CYCLASE_1"/>
    <property type="match status" value="1"/>
</dbReference>
<dbReference type="GO" id="GO:0004672">
    <property type="term" value="F:protein kinase activity"/>
    <property type="evidence" value="ECO:0007669"/>
    <property type="project" value="InterPro"/>
</dbReference>
<evidence type="ECO:0000256" key="12">
    <source>
        <dbReference type="ARBA" id="ARBA00023239"/>
    </source>
</evidence>
<keyword evidence="8" id="KW-0342">GTP-binding</keyword>
<dbReference type="InterPro" id="IPR001245">
    <property type="entry name" value="Ser-Thr/Tyr_kinase_cat_dom"/>
</dbReference>
<dbReference type="EC" id="4.6.1.2" evidence="3 15"/>
<keyword evidence="11" id="KW-0325">Glycoprotein</keyword>
<dbReference type="InterPro" id="IPR029787">
    <property type="entry name" value="Nucleotide_cyclase"/>
</dbReference>
<feature type="domain" description="Guanylate cyclase" evidence="19">
    <location>
        <begin position="888"/>
        <end position="1018"/>
    </location>
</feature>
<dbReference type="FunFam" id="1.10.510.10:FF:000736">
    <property type="entry name" value="Guanylate cyclase"/>
    <property type="match status" value="1"/>
</dbReference>
<keyword evidence="10" id="KW-0675">Receptor</keyword>
<dbReference type="Proteomes" id="UP000007801">
    <property type="component" value="Unassembled WGS sequence"/>
</dbReference>
<dbReference type="Pfam" id="PF01094">
    <property type="entry name" value="ANF_receptor"/>
    <property type="match status" value="1"/>
</dbReference>
<evidence type="ECO:0000256" key="17">
    <source>
        <dbReference type="SAM" id="SignalP"/>
    </source>
</evidence>
<evidence type="ECO:0000259" key="19">
    <source>
        <dbReference type="PROSITE" id="PS50125"/>
    </source>
</evidence>
<dbReference type="GO" id="GO:0004016">
    <property type="term" value="F:adenylate cyclase activity"/>
    <property type="evidence" value="ECO:0007669"/>
    <property type="project" value="TreeGrafter"/>
</dbReference>
<dbReference type="InterPro" id="IPR000719">
    <property type="entry name" value="Prot_kinase_dom"/>
</dbReference>
<feature type="domain" description="Protein kinase" evidence="18">
    <location>
        <begin position="517"/>
        <end position="817"/>
    </location>
</feature>
<dbReference type="GO" id="GO:0035556">
    <property type="term" value="P:intracellular signal transduction"/>
    <property type="evidence" value="ECO:0007669"/>
    <property type="project" value="InterPro"/>
</dbReference>
<dbReference type="Pfam" id="PF00211">
    <property type="entry name" value="Guanylate_cyc"/>
    <property type="match status" value="1"/>
</dbReference>
<dbReference type="GO" id="GO:0005525">
    <property type="term" value="F:GTP binding"/>
    <property type="evidence" value="ECO:0007669"/>
    <property type="project" value="UniProtKB-KW"/>
</dbReference>
<dbReference type="Pfam" id="PF07701">
    <property type="entry name" value="HNOBA"/>
    <property type="match status" value="1"/>
</dbReference>
<evidence type="ECO:0000256" key="10">
    <source>
        <dbReference type="ARBA" id="ARBA00023170"/>
    </source>
</evidence>
<evidence type="ECO:0000256" key="6">
    <source>
        <dbReference type="ARBA" id="ARBA00022741"/>
    </source>
</evidence>
<feature type="chain" id="PRO_5012881627" description="Guanylate cyclase" evidence="17">
    <location>
        <begin position="16"/>
        <end position="1095"/>
    </location>
</feature>
<keyword evidence="5 17" id="KW-0732">Signal</keyword>
<dbReference type="GO" id="GO:0001653">
    <property type="term" value="F:peptide receptor activity"/>
    <property type="evidence" value="ECO:0007669"/>
    <property type="project" value="TreeGrafter"/>
</dbReference>
<dbReference type="FunFam" id="3.40.50.2300:FF:000234">
    <property type="entry name" value="Guanylate cyclase"/>
    <property type="match status" value="1"/>
</dbReference>
<keyword evidence="6" id="KW-0547">Nucleotide-binding</keyword>
<keyword evidence="4" id="KW-0812">Transmembrane</keyword>
<dbReference type="PANTHER" id="PTHR11920">
    <property type="entry name" value="GUANYLYL CYCLASE"/>
    <property type="match status" value="1"/>
</dbReference>
<reference evidence="20 21" key="1">
    <citation type="journal article" date="2007" name="Nature">
        <title>Evolution of genes and genomes on the Drosophila phylogeny.</title>
        <authorList>
            <consortium name="Drosophila 12 Genomes Consortium"/>
            <person name="Clark A.G."/>
            <person name="Eisen M.B."/>
            <person name="Smith D.R."/>
            <person name="Bergman C.M."/>
            <person name="Oliver B."/>
            <person name="Markow T.A."/>
            <person name="Kaufman T.C."/>
            <person name="Kellis M."/>
            <person name="Gelbart W."/>
            <person name="Iyer V.N."/>
            <person name="Pollard D.A."/>
            <person name="Sackton T.B."/>
            <person name="Larracuente A.M."/>
            <person name="Singh N.D."/>
            <person name="Abad J.P."/>
            <person name="Abt D.N."/>
            <person name="Adryan B."/>
            <person name="Aguade M."/>
            <person name="Akashi H."/>
            <person name="Anderson W.W."/>
            <person name="Aquadro C.F."/>
            <person name="Ardell D.H."/>
            <person name="Arguello R."/>
            <person name="Artieri C.G."/>
            <person name="Barbash D.A."/>
            <person name="Barker D."/>
            <person name="Barsanti P."/>
            <person name="Batterham P."/>
            <person name="Batzoglou S."/>
            <person name="Begun D."/>
            <person name="Bhutkar A."/>
            <person name="Blanco E."/>
            <person name="Bosak S.A."/>
            <person name="Bradley R.K."/>
            <person name="Brand A.D."/>
            <person name="Brent M.R."/>
            <person name="Brooks A.N."/>
            <person name="Brown R.H."/>
            <person name="Butlin R.K."/>
            <person name="Caggese C."/>
            <person name="Calvi B.R."/>
            <person name="Bernardo de Carvalho A."/>
            <person name="Caspi A."/>
            <person name="Castrezana S."/>
            <person name="Celniker S.E."/>
            <person name="Chang J.L."/>
            <person name="Chapple C."/>
            <person name="Chatterji S."/>
            <person name="Chinwalla A."/>
            <person name="Civetta A."/>
            <person name="Clifton S.W."/>
            <person name="Comeron J.M."/>
            <person name="Costello J.C."/>
            <person name="Coyne J.A."/>
            <person name="Daub J."/>
            <person name="David R.G."/>
            <person name="Delcher A.L."/>
            <person name="Delehaunty K."/>
            <person name="Do C.B."/>
            <person name="Ebling H."/>
            <person name="Edwards K."/>
            <person name="Eickbush T."/>
            <person name="Evans J.D."/>
            <person name="Filipski A."/>
            <person name="Findeiss S."/>
            <person name="Freyhult E."/>
            <person name="Fulton L."/>
            <person name="Fulton R."/>
            <person name="Garcia A.C."/>
            <person name="Gardiner A."/>
            <person name="Garfield D.A."/>
            <person name="Garvin B.E."/>
            <person name="Gibson G."/>
            <person name="Gilbert D."/>
            <person name="Gnerre S."/>
            <person name="Godfrey J."/>
            <person name="Good R."/>
            <person name="Gotea V."/>
            <person name="Gravely B."/>
            <person name="Greenberg A.J."/>
            <person name="Griffiths-Jones S."/>
            <person name="Gross S."/>
            <person name="Guigo R."/>
            <person name="Gustafson E.A."/>
            <person name="Haerty W."/>
            <person name="Hahn M.W."/>
            <person name="Halligan D.L."/>
            <person name="Halpern A.L."/>
            <person name="Halter G.M."/>
            <person name="Han M.V."/>
            <person name="Heger A."/>
            <person name="Hillier L."/>
            <person name="Hinrichs A.S."/>
            <person name="Holmes I."/>
            <person name="Hoskins R.A."/>
            <person name="Hubisz M.J."/>
            <person name="Hultmark D."/>
            <person name="Huntley M.A."/>
            <person name="Jaffe D.B."/>
            <person name="Jagadeeshan S."/>
            <person name="Jeck W.R."/>
            <person name="Johnson J."/>
            <person name="Jones C.D."/>
            <person name="Jordan W.C."/>
            <person name="Karpen G.H."/>
            <person name="Kataoka E."/>
            <person name="Keightley P.D."/>
            <person name="Kheradpour P."/>
            <person name="Kirkness E.F."/>
            <person name="Koerich L.B."/>
            <person name="Kristiansen K."/>
            <person name="Kudrna D."/>
            <person name="Kulathinal R.J."/>
            <person name="Kumar S."/>
            <person name="Kwok R."/>
            <person name="Lander E."/>
            <person name="Langley C.H."/>
            <person name="Lapoint R."/>
            <person name="Lazzaro B.P."/>
            <person name="Lee S.J."/>
            <person name="Levesque L."/>
            <person name="Li R."/>
            <person name="Lin C.F."/>
            <person name="Lin M.F."/>
            <person name="Lindblad-Toh K."/>
            <person name="Llopart A."/>
            <person name="Long M."/>
            <person name="Low L."/>
            <person name="Lozovsky E."/>
            <person name="Lu J."/>
            <person name="Luo M."/>
            <person name="Machado C.A."/>
            <person name="Makalowski W."/>
            <person name="Marzo M."/>
            <person name="Matsuda M."/>
            <person name="Matzkin L."/>
            <person name="McAllister B."/>
            <person name="McBride C.S."/>
            <person name="McKernan B."/>
            <person name="McKernan K."/>
            <person name="Mendez-Lago M."/>
            <person name="Minx P."/>
            <person name="Mollenhauer M.U."/>
            <person name="Montooth K."/>
            <person name="Mount S.M."/>
            <person name="Mu X."/>
            <person name="Myers E."/>
            <person name="Negre B."/>
            <person name="Newfeld S."/>
            <person name="Nielsen R."/>
            <person name="Noor M.A."/>
            <person name="O'Grady P."/>
            <person name="Pachter L."/>
            <person name="Papaceit M."/>
            <person name="Parisi M.J."/>
            <person name="Parisi M."/>
            <person name="Parts L."/>
            <person name="Pedersen J.S."/>
            <person name="Pesole G."/>
            <person name="Phillippy A.M."/>
            <person name="Ponting C.P."/>
            <person name="Pop M."/>
            <person name="Porcelli D."/>
            <person name="Powell J.R."/>
            <person name="Prohaska S."/>
            <person name="Pruitt K."/>
            <person name="Puig M."/>
            <person name="Quesneville H."/>
            <person name="Ram K.R."/>
            <person name="Rand D."/>
            <person name="Rasmussen M.D."/>
            <person name="Reed L.K."/>
            <person name="Reenan R."/>
            <person name="Reily A."/>
            <person name="Remington K.A."/>
            <person name="Rieger T.T."/>
            <person name="Ritchie M.G."/>
            <person name="Robin C."/>
            <person name="Rogers Y.H."/>
            <person name="Rohde C."/>
            <person name="Rozas J."/>
            <person name="Rubenfield M.J."/>
            <person name="Ruiz A."/>
            <person name="Russo S."/>
            <person name="Salzberg S.L."/>
            <person name="Sanchez-Gracia A."/>
            <person name="Saranga D.J."/>
            <person name="Sato H."/>
            <person name="Schaeffer S.W."/>
            <person name="Schatz M.C."/>
            <person name="Schlenke T."/>
            <person name="Schwartz R."/>
            <person name="Segarra C."/>
            <person name="Singh R.S."/>
            <person name="Sirot L."/>
            <person name="Sirota M."/>
            <person name="Sisneros N.B."/>
            <person name="Smith C.D."/>
            <person name="Smith T.F."/>
            <person name="Spieth J."/>
            <person name="Stage D.E."/>
            <person name="Stark A."/>
            <person name="Stephan W."/>
            <person name="Strausberg R.L."/>
            <person name="Strempel S."/>
            <person name="Sturgill D."/>
            <person name="Sutton G."/>
            <person name="Sutton G.G."/>
            <person name="Tao W."/>
            <person name="Teichmann S."/>
            <person name="Tobari Y.N."/>
            <person name="Tomimura Y."/>
            <person name="Tsolas J.M."/>
            <person name="Valente V.L."/>
            <person name="Venter E."/>
            <person name="Venter J.C."/>
            <person name="Vicario S."/>
            <person name="Vieira F.G."/>
            <person name="Vilella A.J."/>
            <person name="Villasante A."/>
            <person name="Walenz B."/>
            <person name="Wang J."/>
            <person name="Wasserman M."/>
            <person name="Watts T."/>
            <person name="Wilson D."/>
            <person name="Wilson R.K."/>
            <person name="Wing R.A."/>
            <person name="Wolfner M.F."/>
            <person name="Wong A."/>
            <person name="Wong G.K."/>
            <person name="Wu C.I."/>
            <person name="Wu G."/>
            <person name="Yamamoto D."/>
            <person name="Yang H.P."/>
            <person name="Yang S.P."/>
            <person name="Yorke J.A."/>
            <person name="Yoshida K."/>
            <person name="Zdobnov E."/>
            <person name="Zhang P."/>
            <person name="Zhang Y."/>
            <person name="Zimin A.V."/>
            <person name="Baldwin J."/>
            <person name="Abdouelleil A."/>
            <person name="Abdulkadir J."/>
            <person name="Abebe A."/>
            <person name="Abera B."/>
            <person name="Abreu J."/>
            <person name="Acer S.C."/>
            <person name="Aftuck L."/>
            <person name="Alexander A."/>
            <person name="An P."/>
            <person name="Anderson E."/>
            <person name="Anderson S."/>
            <person name="Arachi H."/>
            <person name="Azer M."/>
            <person name="Bachantsang P."/>
            <person name="Barry A."/>
            <person name="Bayul T."/>
            <person name="Berlin A."/>
            <person name="Bessette D."/>
            <person name="Bloom T."/>
            <person name="Blye J."/>
            <person name="Boguslavskiy L."/>
            <person name="Bonnet C."/>
            <person name="Boukhgalter B."/>
            <person name="Bourzgui I."/>
            <person name="Brown A."/>
            <person name="Cahill P."/>
            <person name="Channer S."/>
            <person name="Cheshatsang Y."/>
            <person name="Chuda L."/>
            <person name="Citroen M."/>
            <person name="Collymore A."/>
            <person name="Cooke P."/>
            <person name="Costello M."/>
            <person name="D'Aco K."/>
            <person name="Daza R."/>
            <person name="De Haan G."/>
            <person name="DeGray S."/>
            <person name="DeMaso C."/>
            <person name="Dhargay N."/>
            <person name="Dooley K."/>
            <person name="Dooley E."/>
            <person name="Doricent M."/>
            <person name="Dorje P."/>
            <person name="Dorjee K."/>
            <person name="Dupes A."/>
            <person name="Elong R."/>
            <person name="Falk J."/>
            <person name="Farina A."/>
            <person name="Faro S."/>
            <person name="Ferguson D."/>
            <person name="Fisher S."/>
            <person name="Foley C.D."/>
            <person name="Franke A."/>
            <person name="Friedrich D."/>
            <person name="Gadbois L."/>
            <person name="Gearin G."/>
            <person name="Gearin C.R."/>
            <person name="Giannoukos G."/>
            <person name="Goode T."/>
            <person name="Graham J."/>
            <person name="Grandbois E."/>
            <person name="Grewal S."/>
            <person name="Gyaltsen K."/>
            <person name="Hafez N."/>
            <person name="Hagos B."/>
            <person name="Hall J."/>
            <person name="Henson C."/>
            <person name="Hollinger A."/>
            <person name="Honan T."/>
            <person name="Huard M.D."/>
            <person name="Hughes L."/>
            <person name="Hurhula B."/>
            <person name="Husby M.E."/>
            <person name="Kamat A."/>
            <person name="Kanga B."/>
            <person name="Kashin S."/>
            <person name="Khazanovich D."/>
            <person name="Kisner P."/>
            <person name="Lance K."/>
            <person name="Lara M."/>
            <person name="Lee W."/>
            <person name="Lennon N."/>
            <person name="Letendre F."/>
            <person name="LeVine R."/>
            <person name="Lipovsky A."/>
            <person name="Liu X."/>
            <person name="Liu J."/>
            <person name="Liu S."/>
            <person name="Lokyitsang T."/>
            <person name="Lokyitsang Y."/>
            <person name="Lubonja R."/>
            <person name="Lui A."/>
            <person name="MacDonald P."/>
            <person name="Magnisalis V."/>
            <person name="Maru K."/>
            <person name="Matthews C."/>
            <person name="McCusker W."/>
            <person name="McDonough S."/>
            <person name="Mehta T."/>
            <person name="Meldrim J."/>
            <person name="Meneus L."/>
            <person name="Mihai O."/>
            <person name="Mihalev A."/>
            <person name="Mihova T."/>
            <person name="Mittelman R."/>
            <person name="Mlenga V."/>
            <person name="Montmayeur A."/>
            <person name="Mulrain L."/>
            <person name="Navidi A."/>
            <person name="Naylor J."/>
            <person name="Negash T."/>
            <person name="Nguyen T."/>
            <person name="Nguyen N."/>
            <person name="Nicol R."/>
            <person name="Norbu C."/>
            <person name="Norbu N."/>
            <person name="Novod N."/>
            <person name="O'Neill B."/>
            <person name="Osman S."/>
            <person name="Markiewicz E."/>
            <person name="Oyono O.L."/>
            <person name="Patti C."/>
            <person name="Phunkhang P."/>
            <person name="Pierre F."/>
            <person name="Priest M."/>
            <person name="Raghuraman S."/>
            <person name="Rege F."/>
            <person name="Reyes R."/>
            <person name="Rise C."/>
            <person name="Rogov P."/>
            <person name="Ross K."/>
            <person name="Ryan E."/>
            <person name="Settipalli S."/>
            <person name="Shea T."/>
            <person name="Sherpa N."/>
            <person name="Shi L."/>
            <person name="Shih D."/>
            <person name="Sparrow T."/>
            <person name="Spaulding J."/>
            <person name="Stalker J."/>
            <person name="Stange-Thomann N."/>
            <person name="Stavropoulos S."/>
            <person name="Stone C."/>
            <person name="Strader C."/>
            <person name="Tesfaye S."/>
            <person name="Thomson T."/>
            <person name="Thoulutsang Y."/>
            <person name="Thoulutsang D."/>
            <person name="Topham K."/>
            <person name="Topping I."/>
            <person name="Tsamla T."/>
            <person name="Vassiliev H."/>
            <person name="Vo A."/>
            <person name="Wangchuk T."/>
            <person name="Wangdi T."/>
            <person name="Weiand M."/>
            <person name="Wilkinson J."/>
            <person name="Wilson A."/>
            <person name="Yadav S."/>
            <person name="Young G."/>
            <person name="Yu Q."/>
            <person name="Zembek L."/>
            <person name="Zhong D."/>
            <person name="Zimmer A."/>
            <person name="Zwirko Z."/>
            <person name="Jaffe D.B."/>
            <person name="Alvarez P."/>
            <person name="Brockman W."/>
            <person name="Butler J."/>
            <person name="Chin C."/>
            <person name="Gnerre S."/>
            <person name="Grabherr M."/>
            <person name="Kleber M."/>
            <person name="Mauceli E."/>
            <person name="MacCallum I."/>
        </authorList>
    </citation>
    <scope>NUCLEOTIDE SEQUENCE [LARGE SCALE GENOMIC DNA]</scope>
    <source>
        <strain evidence="21">Tucson 14024-0371.13</strain>
    </source>
</reference>
<gene>
    <name evidence="20" type="primary">Dana\GF12732</name>
    <name evidence="20" type="synonym">dana_GLEANR_12749</name>
    <name evidence="20" type="ORF">GF12732</name>
</gene>
<evidence type="ECO:0000259" key="18">
    <source>
        <dbReference type="PROSITE" id="PS50011"/>
    </source>
</evidence>
<evidence type="ECO:0000256" key="8">
    <source>
        <dbReference type="ARBA" id="ARBA00023134"/>
    </source>
</evidence>
<dbReference type="PROSITE" id="PS50011">
    <property type="entry name" value="PROTEIN_KINASE_DOM"/>
    <property type="match status" value="1"/>
</dbReference>
<keyword evidence="9" id="KW-0472">Membrane</keyword>
<dbReference type="InterPro" id="IPR018297">
    <property type="entry name" value="A/G_cyclase_CS"/>
</dbReference>
<evidence type="ECO:0000256" key="7">
    <source>
        <dbReference type="ARBA" id="ARBA00022989"/>
    </source>
</evidence>
<evidence type="ECO:0000313" key="20">
    <source>
        <dbReference type="EMBL" id="KPU75902.1"/>
    </source>
</evidence>
<dbReference type="InterPro" id="IPR050401">
    <property type="entry name" value="Cyclic_nucleotide_synthase"/>
</dbReference>
<organism evidence="20 21">
    <name type="scientific">Drosophila ananassae</name>
    <name type="common">Fruit fly</name>
    <dbReference type="NCBI Taxonomy" id="7217"/>
    <lineage>
        <taxon>Eukaryota</taxon>
        <taxon>Metazoa</taxon>
        <taxon>Ecdysozoa</taxon>
        <taxon>Arthropoda</taxon>
        <taxon>Hexapoda</taxon>
        <taxon>Insecta</taxon>
        <taxon>Pterygota</taxon>
        <taxon>Neoptera</taxon>
        <taxon>Endopterygota</taxon>
        <taxon>Diptera</taxon>
        <taxon>Brachycera</taxon>
        <taxon>Muscomorpha</taxon>
        <taxon>Ephydroidea</taxon>
        <taxon>Drosophilidae</taxon>
        <taxon>Drosophila</taxon>
        <taxon>Sophophora</taxon>
    </lineage>
</organism>
<evidence type="ECO:0000256" key="16">
    <source>
        <dbReference type="SAM" id="Coils"/>
    </source>
</evidence>
<dbReference type="InterPro" id="IPR011009">
    <property type="entry name" value="Kinase-like_dom_sf"/>
</dbReference>
<keyword evidence="13 15" id="KW-0141">cGMP biosynthesis</keyword>
<dbReference type="SUPFAM" id="SSF55073">
    <property type="entry name" value="Nucleotide cyclase"/>
    <property type="match status" value="1"/>
</dbReference>
<accession>A0A0P9BWM0</accession>
<dbReference type="PROSITE" id="PS50125">
    <property type="entry name" value="GUANYLATE_CYCLASE_2"/>
    <property type="match status" value="1"/>
</dbReference>
<evidence type="ECO:0000256" key="3">
    <source>
        <dbReference type="ARBA" id="ARBA00012202"/>
    </source>
</evidence>
<dbReference type="InterPro" id="IPR001170">
    <property type="entry name" value="ANPR/GUC"/>
</dbReference>
<dbReference type="AlphaFoldDB" id="A0A0P9BWM0"/>
<dbReference type="GO" id="GO:0004383">
    <property type="term" value="F:guanylate cyclase activity"/>
    <property type="evidence" value="ECO:0007669"/>
    <property type="project" value="UniProtKB-EC"/>
</dbReference>
<evidence type="ECO:0000256" key="9">
    <source>
        <dbReference type="ARBA" id="ARBA00023136"/>
    </source>
</evidence>
<evidence type="ECO:0000256" key="13">
    <source>
        <dbReference type="ARBA" id="ARBA00023293"/>
    </source>
</evidence>
<dbReference type="InterPro" id="IPR001054">
    <property type="entry name" value="A/G_cyclase"/>
</dbReference>
<dbReference type="FunFam" id="3.30.70.1230:FF:000037">
    <property type="entry name" value="Guanylate cyclase"/>
    <property type="match status" value="1"/>
</dbReference>
<feature type="signal peptide" evidence="17">
    <location>
        <begin position="1"/>
        <end position="15"/>
    </location>
</feature>
<dbReference type="InterPro" id="IPR001828">
    <property type="entry name" value="ANF_lig-bd_rcpt"/>
</dbReference>
<evidence type="ECO:0000256" key="1">
    <source>
        <dbReference type="ARBA" id="ARBA00001436"/>
    </source>
</evidence>
<comment type="similarity">
    <text evidence="14">Belongs to the adenylyl cyclase class-4/guanylyl cyclase family.</text>
</comment>
<dbReference type="FunFam" id="3.40.50.2300:FF:000365">
    <property type="entry name" value="Guanylate cyclase"/>
    <property type="match status" value="1"/>
</dbReference>
<dbReference type="PRINTS" id="PR00255">
    <property type="entry name" value="NATPEPTIDER"/>
</dbReference>
<feature type="coiled-coil region" evidence="16">
    <location>
        <begin position="825"/>
        <end position="856"/>
    </location>
</feature>
<dbReference type="EMBL" id="CH902619">
    <property type="protein sequence ID" value="KPU75902.1"/>
    <property type="molecule type" value="Genomic_DNA"/>
</dbReference>
<dbReference type="SMART" id="SM00044">
    <property type="entry name" value="CYCc"/>
    <property type="match status" value="1"/>
</dbReference>
<dbReference type="Gene3D" id="3.40.50.2300">
    <property type="match status" value="2"/>
</dbReference>
<dbReference type="OrthoDB" id="1890790at2759"/>
<dbReference type="GO" id="GO:0007168">
    <property type="term" value="P:receptor guanylyl cyclase signaling pathway"/>
    <property type="evidence" value="ECO:0007669"/>
    <property type="project" value="TreeGrafter"/>
</dbReference>
<dbReference type="SMR" id="A0A0P9BWM0"/>
<evidence type="ECO:0000256" key="2">
    <source>
        <dbReference type="ARBA" id="ARBA00004251"/>
    </source>
</evidence>
<evidence type="ECO:0000256" key="15">
    <source>
        <dbReference type="RuleBase" id="RU003431"/>
    </source>
</evidence>
<keyword evidence="21" id="KW-1185">Reference proteome</keyword>
<dbReference type="Gene3D" id="3.30.70.1230">
    <property type="entry name" value="Nucleotide cyclase"/>
    <property type="match status" value="1"/>
</dbReference>
<dbReference type="PANTHER" id="PTHR11920:SF274">
    <property type="entry name" value="GUANYLATE CYCLASE"/>
    <property type="match status" value="1"/>
</dbReference>
<dbReference type="CDD" id="cd06352">
    <property type="entry name" value="PBP1_NPR_GC-like"/>
    <property type="match status" value="1"/>
</dbReference>
<evidence type="ECO:0000256" key="5">
    <source>
        <dbReference type="ARBA" id="ARBA00022729"/>
    </source>
</evidence>
<evidence type="ECO:0000256" key="4">
    <source>
        <dbReference type="ARBA" id="ARBA00022692"/>
    </source>
</evidence>
<protein>
    <recommendedName>
        <fullName evidence="3 15">Guanylate cyclase</fullName>
        <ecNumber evidence="3 15">4.6.1.2</ecNumber>
    </recommendedName>
</protein>
<dbReference type="GO" id="GO:0005886">
    <property type="term" value="C:plasma membrane"/>
    <property type="evidence" value="ECO:0007669"/>
    <property type="project" value="UniProtKB-SubCell"/>
</dbReference>
<evidence type="ECO:0000256" key="11">
    <source>
        <dbReference type="ARBA" id="ARBA00023180"/>
    </source>
</evidence>
<dbReference type="CDD" id="cd07302">
    <property type="entry name" value="CHD"/>
    <property type="match status" value="1"/>
</dbReference>
<dbReference type="InterPro" id="IPR028082">
    <property type="entry name" value="Peripla_BP_I"/>
</dbReference>
<comment type="subcellular location">
    <subcellularLocation>
        <location evidence="2">Cell membrane</location>
        <topology evidence="2">Single-pass type I membrane protein</topology>
    </subcellularLocation>
</comment>
<dbReference type="SUPFAM" id="SSF53822">
    <property type="entry name" value="Periplasmic binding protein-like I"/>
    <property type="match status" value="1"/>
</dbReference>
<comment type="catalytic activity">
    <reaction evidence="1 15">
        <text>GTP = 3',5'-cyclic GMP + diphosphate</text>
        <dbReference type="Rhea" id="RHEA:13665"/>
        <dbReference type="ChEBI" id="CHEBI:33019"/>
        <dbReference type="ChEBI" id="CHEBI:37565"/>
        <dbReference type="ChEBI" id="CHEBI:57746"/>
        <dbReference type="EC" id="4.6.1.2"/>
    </reaction>
</comment>
<keyword evidence="7" id="KW-1133">Transmembrane helix</keyword>
<dbReference type="GO" id="GO:0005524">
    <property type="term" value="F:ATP binding"/>
    <property type="evidence" value="ECO:0007669"/>
    <property type="project" value="InterPro"/>
</dbReference>
<dbReference type="InterPro" id="IPR011645">
    <property type="entry name" value="HNOB_dom_associated"/>
</dbReference>
<name>A0A0P9BWM0_DROAN</name>
<sequence length="1095" mass="123500">MNFLGISILVFGVVSIELMSIPPNPKRNEIAWDESIRDITFDITTSGVSFNGNDTGSEVKSFERSREPKSPQMARYSEIGEIGQMRVYNVGVLMASHLDSPFDLERCGPAVDLALDQINKVFLRPHNITLVKKKASYPSCSGARAPGLAADMHFQDDVIAFIGPACAFALEPVARLAAYWNTPIITGMGDQPPSSEGELTVTSGILGRIHKWKNENTGMFKDKSKYPTLTRMSYCQCRLILVFASVFRQFNWRHVALLVDRSELFSWTVGKNLEYGLRQEGLLSFVRELNGNEEEIYENYLRDASMYARVVILSVRGVLVRKFMLAAHSLGMTNGEWVFLDVEIFQSDYWGDKGWENKDENDAKARKAYEALLRVSLLQPTSPKFQDFADSVRENALFDYNYTFGEGEEVNFFIGAFYDGVYLLGMALNETLTEGGDIRDGVNITRRMWNRTFEGITGHVRIDDNGDRDADYSILDLDPINGKFSVVAHYSGLHKQMKLSKELNNMSWRVRPDDVLIEMGGMFGSKGGLQRLDVENISLQQFGIHSGRASIASFTSLPPQVYTTIGQFKGERVAIKKVNVKKVELTPQLLWEIKQARDVSHENTVRFVGACIDLPRPTVLILTEYCSRGSLKDVLENEAIELDWNFRMSLIHDIVKGMNYLHNSDVAAHGKLRSCNCLIDGRFVLKISDFGLSTLTTPSDFVRDQNYYLKLLWIAPELLPLTSIPGCCPATQRGDVYSFGIILEEIVNRGGPYQEARQQMDVHTILHKVRQCNGFRPLIRERECPPDLLELMEKCWADNQEERPTFSTIRSNIRTIMKGFCENLMDDLLNRMEQYANNLESLVEEKTRQLSLEKQRTEELLYQILPRPVAQQLMAGDLVEPEEFSSVTIYFSDIVGFTELCARSSPMDVVNFLNDLYSTFDRIIGFYDVYKVETIGDAYLVVSGLPEPNGDKHAREIALMALDILQAVSSFNLRHKPEYKIQIRIGMHSGSVCAGVVGKKMPHYCLFGDTVNTASRMESTGLPGKIHVSSATKAILDKFGTFQMEQRGDVELKGKGTVTTYWLNSTTEAEIRPPTPQILATDEVPFPLLFAGMGK</sequence>
<dbReference type="SUPFAM" id="SSF56112">
    <property type="entry name" value="Protein kinase-like (PK-like)"/>
    <property type="match status" value="1"/>
</dbReference>
<proteinExistence type="inferred from homology"/>
<dbReference type="Pfam" id="PF07714">
    <property type="entry name" value="PK_Tyr_Ser-Thr"/>
    <property type="match status" value="1"/>
</dbReference>
<keyword evidence="16" id="KW-0175">Coiled coil</keyword>
<evidence type="ECO:0000256" key="14">
    <source>
        <dbReference type="RuleBase" id="RU000405"/>
    </source>
</evidence>